<organism evidence="7 8">
    <name type="scientific">Candidatus Mucispirillum faecigallinarum</name>
    <dbReference type="NCBI Taxonomy" id="2838699"/>
    <lineage>
        <taxon>Bacteria</taxon>
        <taxon>Pseudomonadati</taxon>
        <taxon>Deferribacterota</taxon>
        <taxon>Deferribacteres</taxon>
        <taxon>Deferribacterales</taxon>
        <taxon>Mucispirillaceae</taxon>
        <taxon>Mucispirillum</taxon>
    </lineage>
</organism>
<dbReference type="InterPro" id="IPR036069">
    <property type="entry name" value="DUF34/NIF3_sf"/>
</dbReference>
<evidence type="ECO:0000313" key="8">
    <source>
        <dbReference type="Proteomes" id="UP000824176"/>
    </source>
</evidence>
<gene>
    <name evidence="7" type="ORF">H9804_09850</name>
</gene>
<reference evidence="7" key="2">
    <citation type="submission" date="2021-04" db="EMBL/GenBank/DDBJ databases">
        <authorList>
            <person name="Gilroy R."/>
        </authorList>
    </citation>
    <scope>NUCLEOTIDE SEQUENCE</scope>
    <source>
        <strain evidence="7">ChiW4-1371</strain>
    </source>
</reference>
<dbReference type="InterPro" id="IPR017221">
    <property type="entry name" value="DUF34/NIF3_bac"/>
</dbReference>
<feature type="binding site" evidence="6">
    <location>
        <position position="332"/>
    </location>
    <ligand>
        <name>a divalent metal cation</name>
        <dbReference type="ChEBI" id="CHEBI:60240"/>
        <label>1</label>
    </ligand>
</feature>
<evidence type="ECO:0000256" key="1">
    <source>
        <dbReference type="ARBA" id="ARBA00006964"/>
    </source>
</evidence>
<dbReference type="PIRSF" id="PIRSF037489">
    <property type="entry name" value="UCP037489_NIF3_YqfO"/>
    <property type="match status" value="1"/>
</dbReference>
<feature type="binding site" evidence="6">
    <location>
        <position position="336"/>
    </location>
    <ligand>
        <name>a divalent metal cation</name>
        <dbReference type="ChEBI" id="CHEBI:60240"/>
        <label>1</label>
    </ligand>
</feature>
<dbReference type="SUPFAM" id="SSF102705">
    <property type="entry name" value="NIF3 (NGG1p interacting factor 3)-like"/>
    <property type="match status" value="1"/>
</dbReference>
<dbReference type="FunFam" id="3.40.1390.30:FF:000001">
    <property type="entry name" value="GTP cyclohydrolase 1 type 2"/>
    <property type="match status" value="1"/>
</dbReference>
<dbReference type="NCBIfam" id="TIGR00486">
    <property type="entry name" value="YbgI_SA1388"/>
    <property type="match status" value="1"/>
</dbReference>
<dbReference type="GO" id="GO:0046872">
    <property type="term" value="F:metal ion binding"/>
    <property type="evidence" value="ECO:0007669"/>
    <property type="project" value="UniProtKB-UniRule"/>
</dbReference>
<dbReference type="InterPro" id="IPR002678">
    <property type="entry name" value="DUF34/NIF3"/>
</dbReference>
<dbReference type="PANTHER" id="PTHR13799">
    <property type="entry name" value="NGG1 INTERACTING FACTOR 3"/>
    <property type="match status" value="1"/>
</dbReference>
<evidence type="ECO:0000256" key="6">
    <source>
        <dbReference type="PIRSR" id="PIRSR602678-1"/>
    </source>
</evidence>
<evidence type="ECO:0000256" key="2">
    <source>
        <dbReference type="ARBA" id="ARBA00011643"/>
    </source>
</evidence>
<evidence type="ECO:0000256" key="4">
    <source>
        <dbReference type="ARBA" id="ARBA00022723"/>
    </source>
</evidence>
<dbReference type="InterPro" id="IPR015867">
    <property type="entry name" value="N-reg_PII/ATP_PRibTrfase_C"/>
</dbReference>
<dbReference type="Gene3D" id="3.40.1390.30">
    <property type="entry name" value="NIF3 (NGG1p interacting factor 3)-like"/>
    <property type="match status" value="1"/>
</dbReference>
<dbReference type="AlphaFoldDB" id="A0A9D2GUH2"/>
<dbReference type="Pfam" id="PF01784">
    <property type="entry name" value="DUF34_NIF3"/>
    <property type="match status" value="1"/>
</dbReference>
<evidence type="ECO:0000256" key="3">
    <source>
        <dbReference type="ARBA" id="ARBA00022112"/>
    </source>
</evidence>
<evidence type="ECO:0000313" key="7">
    <source>
        <dbReference type="EMBL" id="HIZ90237.1"/>
    </source>
</evidence>
<reference evidence="7" key="1">
    <citation type="journal article" date="2021" name="PeerJ">
        <title>Extensive microbial diversity within the chicken gut microbiome revealed by metagenomics and culture.</title>
        <authorList>
            <person name="Gilroy R."/>
            <person name="Ravi A."/>
            <person name="Getino M."/>
            <person name="Pursley I."/>
            <person name="Horton D.L."/>
            <person name="Alikhan N.F."/>
            <person name="Baker D."/>
            <person name="Gharbi K."/>
            <person name="Hall N."/>
            <person name="Watson M."/>
            <person name="Adriaenssens E.M."/>
            <person name="Foster-Nyarko E."/>
            <person name="Jarju S."/>
            <person name="Secka A."/>
            <person name="Antonio M."/>
            <person name="Oren A."/>
            <person name="Chaudhuri R.R."/>
            <person name="La Ragione R."/>
            <person name="Hildebrand F."/>
            <person name="Pallen M.J."/>
        </authorList>
    </citation>
    <scope>NUCLEOTIDE SEQUENCE</scope>
    <source>
        <strain evidence="7">ChiW4-1371</strain>
    </source>
</reference>
<sequence>MVKTSDIINYLEHSFTDISMQSKWDFSGKQIFTGDKEISKIALSLDAKENIIEEAVKKGCELLITHHPIFFHESKGININNINDRKTIKAIKGGLDILSYHTNIDMAFNGTNDYICELLDAKMDKGFLSYEGSMPLYKLSVFVPYDYKDDVFAAITSCGAGSIYGNYSACGFIAEGAGLFTPLDNANPFVGTINEPQIVDEVKIETVVLKKHLNAVIKAMIEAHPYEEPAYDIIEMHNKIDYGFGRTALLNKEYSLSEFISLIQEKLNIKHITTNMKDIKPFTRFAVCTGSGTSLWKDALKKGVNVLLTGDMKYHDALDAFEAGVCVIDATHQATEEIYMGRLAEIIKKQFNIEVIVLKQEQQLICWGGNN</sequence>
<feature type="binding site" evidence="6">
    <location>
        <position position="105"/>
    </location>
    <ligand>
        <name>a divalent metal cation</name>
        <dbReference type="ChEBI" id="CHEBI:60240"/>
        <label>1</label>
    </ligand>
</feature>
<proteinExistence type="inferred from homology"/>
<comment type="subunit">
    <text evidence="2">Homohexamer.</text>
</comment>
<evidence type="ECO:0000256" key="5">
    <source>
        <dbReference type="PIRNR" id="PIRNR037489"/>
    </source>
</evidence>
<dbReference type="Gene3D" id="3.30.70.120">
    <property type="match status" value="1"/>
</dbReference>
<protein>
    <recommendedName>
        <fullName evidence="3 5">GTP cyclohydrolase 1 type 2 homolog</fullName>
    </recommendedName>
</protein>
<keyword evidence="4 5" id="KW-0479">Metal-binding</keyword>
<dbReference type="EMBL" id="DXAQ01000147">
    <property type="protein sequence ID" value="HIZ90237.1"/>
    <property type="molecule type" value="Genomic_DNA"/>
</dbReference>
<feature type="binding site" evidence="6">
    <location>
        <position position="67"/>
    </location>
    <ligand>
        <name>a divalent metal cation</name>
        <dbReference type="ChEBI" id="CHEBI:60240"/>
        <label>1</label>
    </ligand>
</feature>
<feature type="binding site" evidence="6">
    <location>
        <position position="66"/>
    </location>
    <ligand>
        <name>a divalent metal cation</name>
        <dbReference type="ChEBI" id="CHEBI:60240"/>
        <label>1</label>
    </ligand>
</feature>
<name>A0A9D2GUH2_9BACT</name>
<dbReference type="GO" id="GO:0005737">
    <property type="term" value="C:cytoplasm"/>
    <property type="evidence" value="ECO:0007669"/>
    <property type="project" value="TreeGrafter"/>
</dbReference>
<dbReference type="PANTHER" id="PTHR13799:SF14">
    <property type="entry name" value="GTP CYCLOHYDROLASE 1 TYPE 2 HOMOLOG"/>
    <property type="match status" value="1"/>
</dbReference>
<comment type="similarity">
    <text evidence="1 5">Belongs to the GTP cyclohydrolase I type 2/NIF3 family.</text>
</comment>
<dbReference type="Proteomes" id="UP000824176">
    <property type="component" value="Unassembled WGS sequence"/>
</dbReference>
<accession>A0A9D2GUH2</accession>
<comment type="caution">
    <text evidence="7">The sequence shown here is derived from an EMBL/GenBank/DDBJ whole genome shotgun (WGS) entry which is preliminary data.</text>
</comment>